<accession>A0AAU7PT99</accession>
<feature type="transmembrane region" description="Helical" evidence="1">
    <location>
        <begin position="67"/>
        <end position="87"/>
    </location>
</feature>
<dbReference type="RefSeq" id="WP_349948240.1">
    <property type="nucleotide sequence ID" value="NZ_CP157940.1"/>
</dbReference>
<feature type="transmembrane region" description="Helical" evidence="1">
    <location>
        <begin position="225"/>
        <end position="246"/>
    </location>
</feature>
<dbReference type="EMBL" id="CP157940">
    <property type="protein sequence ID" value="XBS55582.1"/>
    <property type="molecule type" value="Genomic_DNA"/>
</dbReference>
<dbReference type="PROSITE" id="PS51257">
    <property type="entry name" value="PROKAR_LIPOPROTEIN"/>
    <property type="match status" value="1"/>
</dbReference>
<feature type="transmembrane region" description="Helical" evidence="1">
    <location>
        <begin position="148"/>
        <end position="170"/>
    </location>
</feature>
<feature type="transmembrane region" description="Helical" evidence="1">
    <location>
        <begin position="16"/>
        <end position="36"/>
    </location>
</feature>
<feature type="transmembrane region" description="Helical" evidence="1">
    <location>
        <begin position="42"/>
        <end position="60"/>
    </location>
</feature>
<proteinExistence type="predicted"/>
<feature type="transmembrane region" description="Helical" evidence="1">
    <location>
        <begin position="258"/>
        <end position="279"/>
    </location>
</feature>
<keyword evidence="1" id="KW-0812">Transmembrane</keyword>
<reference evidence="2" key="1">
    <citation type="submission" date="2024-06" db="EMBL/GenBank/DDBJ databases">
        <title>Lacrimispora cavernae sp. nov., a novel anaerobe isolated from bat guano pile inside a cave.</title>
        <authorList>
            <person name="Miller S.L."/>
            <person name="Lu N."/>
            <person name="King J."/>
            <person name="Sankaranarayanan K."/>
            <person name="Lawson P.A."/>
        </authorList>
    </citation>
    <scope>NUCLEOTIDE SEQUENCE</scope>
    <source>
        <strain evidence="2">BS-2</strain>
    </source>
</reference>
<evidence type="ECO:0000256" key="1">
    <source>
        <dbReference type="SAM" id="Phobius"/>
    </source>
</evidence>
<evidence type="ECO:0000313" key="2">
    <source>
        <dbReference type="EMBL" id="XBS55582.1"/>
    </source>
</evidence>
<protein>
    <submittedName>
        <fullName evidence="2">Uncharacterized protein</fullName>
    </submittedName>
</protein>
<keyword evidence="1" id="KW-0472">Membrane</keyword>
<dbReference type="AlphaFoldDB" id="A0AAU7PT99"/>
<sequence>MMVDERASVKYIEKTCLFSLLVTMAVAGCSYGLIYFQSEWNWVLGIAFTLLLPIFIRKFFSEIDIYWMNALGILLFWCISSSVSLYVNDFVTDHDIFFDSVLFISIHGPDWTKSIRQLLFPIPVVLFAFCVNARRFKVWNHVITKKTFLPLCALVKTGIVGIILGTSNIYGNYMVYTTTTMAEHINNGSMEKRTVEYSSNLALVLIFAVVFTVVVWKLYPQLKKYYILIITFYCVKYFLFNFLDWFSLLLATEDMRSLFPYLAFNAGICIVMFLLSAVISKMLIICEKRGNCLYRNVTEKDN</sequence>
<feature type="transmembrane region" description="Helical" evidence="1">
    <location>
        <begin position="118"/>
        <end position="136"/>
    </location>
</feature>
<feature type="transmembrane region" description="Helical" evidence="1">
    <location>
        <begin position="197"/>
        <end position="218"/>
    </location>
</feature>
<gene>
    <name evidence="2" type="ORF">ABFV83_07265</name>
</gene>
<name>A0AAU7PT99_9FIRM</name>
<keyword evidence="1" id="KW-1133">Transmembrane helix</keyword>
<organism evidence="2">
    <name type="scientific">Lacrimispora sp. BS-2</name>
    <dbReference type="NCBI Taxonomy" id="3151850"/>
    <lineage>
        <taxon>Bacteria</taxon>
        <taxon>Bacillati</taxon>
        <taxon>Bacillota</taxon>
        <taxon>Clostridia</taxon>
        <taxon>Lachnospirales</taxon>
        <taxon>Lachnospiraceae</taxon>
        <taxon>Lacrimispora</taxon>
    </lineage>
</organism>